<dbReference type="GO" id="GO:0008234">
    <property type="term" value="F:cysteine-type peptidase activity"/>
    <property type="evidence" value="ECO:0007669"/>
    <property type="project" value="UniProtKB-KW"/>
</dbReference>
<proteinExistence type="inferred from homology"/>
<evidence type="ECO:0000313" key="9">
    <source>
        <dbReference type="Proteomes" id="UP000823882"/>
    </source>
</evidence>
<organism evidence="8 9">
    <name type="scientific">Candidatus Intestinimonas pullistercoris</name>
    <dbReference type="NCBI Taxonomy" id="2838623"/>
    <lineage>
        <taxon>Bacteria</taxon>
        <taxon>Bacillati</taxon>
        <taxon>Bacillota</taxon>
        <taxon>Clostridia</taxon>
        <taxon>Eubacteriales</taxon>
        <taxon>Intestinimonas</taxon>
    </lineage>
</organism>
<evidence type="ECO:0000256" key="3">
    <source>
        <dbReference type="ARBA" id="ARBA00022801"/>
    </source>
</evidence>
<keyword evidence="2" id="KW-0645">Protease</keyword>
<dbReference type="Proteomes" id="UP000823882">
    <property type="component" value="Unassembled WGS sequence"/>
</dbReference>
<dbReference type="SUPFAM" id="SSF54001">
    <property type="entry name" value="Cysteine proteinases"/>
    <property type="match status" value="1"/>
</dbReference>
<dbReference type="AlphaFoldDB" id="A0A9D2P0B8"/>
<keyword evidence="5" id="KW-0732">Signal</keyword>
<comment type="caution">
    <text evidence="8">The sequence shown here is derived from an EMBL/GenBank/DDBJ whole genome shotgun (WGS) entry which is preliminary data.</text>
</comment>
<dbReference type="PANTHER" id="PTHR47053">
    <property type="entry name" value="MUREIN DD-ENDOPEPTIDASE MEPH-RELATED"/>
    <property type="match status" value="1"/>
</dbReference>
<keyword evidence="4" id="KW-0788">Thiol protease</keyword>
<evidence type="ECO:0000313" key="8">
    <source>
        <dbReference type="EMBL" id="HJC41089.1"/>
    </source>
</evidence>
<evidence type="ECO:0000256" key="1">
    <source>
        <dbReference type="ARBA" id="ARBA00007074"/>
    </source>
</evidence>
<dbReference type="InterPro" id="IPR003646">
    <property type="entry name" value="SH3-like_bac-type"/>
</dbReference>
<evidence type="ECO:0000256" key="2">
    <source>
        <dbReference type="ARBA" id="ARBA00022670"/>
    </source>
</evidence>
<evidence type="ECO:0000256" key="5">
    <source>
        <dbReference type="SAM" id="SignalP"/>
    </source>
</evidence>
<dbReference type="PROSITE" id="PS51935">
    <property type="entry name" value="NLPC_P60"/>
    <property type="match status" value="1"/>
</dbReference>
<name>A0A9D2P0B8_9FIRM</name>
<feature type="chain" id="PRO_5039609401" evidence="5">
    <location>
        <begin position="28"/>
        <end position="296"/>
    </location>
</feature>
<dbReference type="PROSITE" id="PS51781">
    <property type="entry name" value="SH3B"/>
    <property type="match status" value="2"/>
</dbReference>
<feature type="domain" description="SH3b" evidence="6">
    <location>
        <begin position="101"/>
        <end position="163"/>
    </location>
</feature>
<reference evidence="8" key="2">
    <citation type="submission" date="2021-04" db="EMBL/GenBank/DDBJ databases">
        <authorList>
            <person name="Gilroy R."/>
        </authorList>
    </citation>
    <scope>NUCLEOTIDE SEQUENCE</scope>
    <source>
        <strain evidence="8">CHK186-1790</strain>
    </source>
</reference>
<dbReference type="EMBL" id="DWWJ01000105">
    <property type="protein sequence ID" value="HJC41089.1"/>
    <property type="molecule type" value="Genomic_DNA"/>
</dbReference>
<feature type="signal peptide" evidence="5">
    <location>
        <begin position="1"/>
        <end position="27"/>
    </location>
</feature>
<dbReference type="Gene3D" id="2.30.30.40">
    <property type="entry name" value="SH3 Domains"/>
    <property type="match status" value="2"/>
</dbReference>
<dbReference type="SUPFAM" id="SSF50044">
    <property type="entry name" value="SH3-domain"/>
    <property type="match status" value="1"/>
</dbReference>
<evidence type="ECO:0000259" key="7">
    <source>
        <dbReference type="PROSITE" id="PS51935"/>
    </source>
</evidence>
<comment type="similarity">
    <text evidence="1">Belongs to the peptidase C40 family.</text>
</comment>
<dbReference type="SMART" id="SM00287">
    <property type="entry name" value="SH3b"/>
    <property type="match status" value="2"/>
</dbReference>
<dbReference type="Pfam" id="PF08239">
    <property type="entry name" value="SH3_3"/>
    <property type="match status" value="2"/>
</dbReference>
<dbReference type="GO" id="GO:0006508">
    <property type="term" value="P:proteolysis"/>
    <property type="evidence" value="ECO:0007669"/>
    <property type="project" value="UniProtKB-KW"/>
</dbReference>
<feature type="domain" description="SH3b" evidence="6">
    <location>
        <begin position="30"/>
        <end position="93"/>
    </location>
</feature>
<dbReference type="InterPro" id="IPR051202">
    <property type="entry name" value="Peptidase_C40"/>
</dbReference>
<reference evidence="8" key="1">
    <citation type="journal article" date="2021" name="PeerJ">
        <title>Extensive microbial diversity within the chicken gut microbiome revealed by metagenomics and culture.</title>
        <authorList>
            <person name="Gilroy R."/>
            <person name="Ravi A."/>
            <person name="Getino M."/>
            <person name="Pursley I."/>
            <person name="Horton D.L."/>
            <person name="Alikhan N.F."/>
            <person name="Baker D."/>
            <person name="Gharbi K."/>
            <person name="Hall N."/>
            <person name="Watson M."/>
            <person name="Adriaenssens E.M."/>
            <person name="Foster-Nyarko E."/>
            <person name="Jarju S."/>
            <person name="Secka A."/>
            <person name="Antonio M."/>
            <person name="Oren A."/>
            <person name="Chaudhuri R.R."/>
            <person name="La Ragione R."/>
            <person name="Hildebrand F."/>
            <person name="Pallen M.J."/>
        </authorList>
    </citation>
    <scope>NUCLEOTIDE SEQUENCE</scope>
    <source>
        <strain evidence="8">CHK186-1790</strain>
    </source>
</reference>
<dbReference type="InterPro" id="IPR036028">
    <property type="entry name" value="SH3-like_dom_sf"/>
</dbReference>
<keyword evidence="3" id="KW-0378">Hydrolase</keyword>
<feature type="domain" description="NlpC/P60" evidence="7">
    <location>
        <begin position="172"/>
        <end position="296"/>
    </location>
</feature>
<protein>
    <submittedName>
        <fullName evidence="8">SH3 domain-containing protein</fullName>
    </submittedName>
</protein>
<evidence type="ECO:0000256" key="4">
    <source>
        <dbReference type="ARBA" id="ARBA00022807"/>
    </source>
</evidence>
<dbReference type="InterPro" id="IPR000064">
    <property type="entry name" value="NLP_P60_dom"/>
</dbReference>
<dbReference type="PANTHER" id="PTHR47053:SF1">
    <property type="entry name" value="MUREIN DD-ENDOPEPTIDASE MEPH-RELATED"/>
    <property type="match status" value="1"/>
</dbReference>
<gene>
    <name evidence="8" type="ORF">H9701_06005</name>
</gene>
<evidence type="ECO:0000259" key="6">
    <source>
        <dbReference type="PROSITE" id="PS51781"/>
    </source>
</evidence>
<dbReference type="InterPro" id="IPR038765">
    <property type="entry name" value="Papain-like_cys_pep_sf"/>
</dbReference>
<sequence>MSSIRPSVRTFLLSTALVLLCATGASAAGLGVGTVNADGLRLRAEASTDASILATANSGTHTVVLEDTGDGWYKVSLNGIEGYMSGEYLDVADEGDADLGQGKVESGGSTLNVRSGPGTSYDRLGSLNDGAVVDITGVDSGWYKISFNGSTGYVSGDYLAPCTDSGSTSASSALGQQIVDYAMQYLGTPYVWGGNGPNSFDCSGFTKYVYNHFGYNINRRASHQLQNGVAVDRSELQAGDLVFFYNGKDSTPVSHVGIYIGDGDFIHASSNSYTVEISSLYAPNYDQKYVYARRII</sequence>
<dbReference type="Gene3D" id="3.90.1720.10">
    <property type="entry name" value="endopeptidase domain like (from Nostoc punctiforme)"/>
    <property type="match status" value="1"/>
</dbReference>
<accession>A0A9D2P0B8</accession>
<dbReference type="Pfam" id="PF00877">
    <property type="entry name" value="NLPC_P60"/>
    <property type="match status" value="1"/>
</dbReference>